<evidence type="ECO:0000256" key="4">
    <source>
        <dbReference type="ARBA" id="ARBA00022605"/>
    </source>
</evidence>
<evidence type="ECO:0000256" key="11">
    <source>
        <dbReference type="ARBA" id="ARBA00072087"/>
    </source>
</evidence>
<evidence type="ECO:0000256" key="14">
    <source>
        <dbReference type="ARBA" id="ARBA00081847"/>
    </source>
</evidence>
<dbReference type="OrthoDB" id="10259545at2759"/>
<dbReference type="NCBIfam" id="NF007989">
    <property type="entry name" value="PRK10717.1"/>
    <property type="match status" value="1"/>
</dbReference>
<accession>A0A151Z9T8</accession>
<protein>
    <recommendedName>
        <fullName evidence="11">Cysteine synthase 1</fullName>
    </recommendedName>
    <alternativeName>
        <fullName evidence="12">O-acetylserine (thiol)-lyase 1</fullName>
    </alternativeName>
    <alternativeName>
        <fullName evidence="13">O-acetylserine sulfhydrylase 1</fullName>
    </alternativeName>
    <alternativeName>
        <fullName evidence="14">O-succinylserine sulfhydrylase</fullName>
    </alternativeName>
</protein>
<dbReference type="GO" id="GO:0008652">
    <property type="term" value="P:amino acid biosynthetic process"/>
    <property type="evidence" value="ECO:0007669"/>
    <property type="project" value="UniProtKB-KW"/>
</dbReference>
<evidence type="ECO:0000256" key="5">
    <source>
        <dbReference type="ARBA" id="ARBA00022679"/>
    </source>
</evidence>
<keyword evidence="4" id="KW-0028">Amino-acid biosynthesis</keyword>
<comment type="caution">
    <text evidence="16">The sequence shown here is derived from an EMBL/GenBank/DDBJ whole genome shotgun (WGS) entry which is preliminary data.</text>
</comment>
<gene>
    <name evidence="16" type="ORF">DLAC_09353</name>
</gene>
<evidence type="ECO:0000313" key="16">
    <source>
        <dbReference type="EMBL" id="KYQ90718.1"/>
    </source>
</evidence>
<dbReference type="Gene3D" id="3.40.50.1100">
    <property type="match status" value="2"/>
</dbReference>
<dbReference type="SUPFAM" id="SSF53686">
    <property type="entry name" value="Tryptophan synthase beta subunit-like PLP-dependent enzymes"/>
    <property type="match status" value="1"/>
</dbReference>
<comment type="cofactor">
    <cofactor evidence="1">
        <name>pyridoxal 5'-phosphate</name>
        <dbReference type="ChEBI" id="CHEBI:597326"/>
    </cofactor>
</comment>
<dbReference type="GO" id="GO:0005739">
    <property type="term" value="C:mitochondrion"/>
    <property type="evidence" value="ECO:0007669"/>
    <property type="project" value="UniProtKB-SubCell"/>
</dbReference>
<evidence type="ECO:0000256" key="1">
    <source>
        <dbReference type="ARBA" id="ARBA00001933"/>
    </source>
</evidence>
<dbReference type="AlphaFoldDB" id="A0A151Z9T8"/>
<dbReference type="CDD" id="cd01561">
    <property type="entry name" value="CBS_like"/>
    <property type="match status" value="1"/>
</dbReference>
<organism evidence="16 17">
    <name type="scientific">Tieghemostelium lacteum</name>
    <name type="common">Slime mold</name>
    <name type="synonym">Dictyostelium lacteum</name>
    <dbReference type="NCBI Taxonomy" id="361077"/>
    <lineage>
        <taxon>Eukaryota</taxon>
        <taxon>Amoebozoa</taxon>
        <taxon>Evosea</taxon>
        <taxon>Eumycetozoa</taxon>
        <taxon>Dictyostelia</taxon>
        <taxon>Dictyosteliales</taxon>
        <taxon>Raperosteliaceae</taxon>
        <taxon>Tieghemostelium</taxon>
    </lineage>
</organism>
<keyword evidence="17" id="KW-1185">Reference proteome</keyword>
<dbReference type="InterPro" id="IPR001926">
    <property type="entry name" value="TrpB-like_PALP"/>
</dbReference>
<evidence type="ECO:0000256" key="13">
    <source>
        <dbReference type="ARBA" id="ARBA00079147"/>
    </source>
</evidence>
<reference evidence="16 17" key="1">
    <citation type="submission" date="2015-12" db="EMBL/GenBank/DDBJ databases">
        <title>Dictyostelia acquired genes for synthesis and detection of signals that induce cell-type specialization by lateral gene transfer from prokaryotes.</title>
        <authorList>
            <person name="Gloeckner G."/>
            <person name="Schaap P."/>
        </authorList>
    </citation>
    <scope>NUCLEOTIDE SEQUENCE [LARGE SCALE GENOMIC DNA]</scope>
    <source>
        <strain evidence="16 17">TK</strain>
    </source>
</reference>
<keyword evidence="8" id="KW-0496">Mitochondrion</keyword>
<evidence type="ECO:0000256" key="7">
    <source>
        <dbReference type="ARBA" id="ARBA00022946"/>
    </source>
</evidence>
<dbReference type="Proteomes" id="UP000076078">
    <property type="component" value="Unassembled WGS sequence"/>
</dbReference>
<comment type="pathway">
    <text evidence="3">Amino-acid biosynthesis; L-cysteine biosynthesis; L-cysteine from L-serine: step 2/2.</text>
</comment>
<dbReference type="STRING" id="361077.A0A151Z9T8"/>
<sequence>MSLLIKRFYSTGIKNRAIANGICDAIGNTPLIRIGSLSEQTKCNIYAKAEFMNVGGSVKDRAALYIIRKAEEEGKLKPGGTIVEGTAGNTGIGMAHIANALGYKCVIYMPNTQSAEKVNLLRSLGAQVKLVPAVPFEDPQNYNHQAKREAESLPNAIWGNQFDNVHNRLAHFETTGPEIWQQTNGKVDGWTCSTGTGGTFAGVSMYLKQKNPKITCAVADPPGSVIYNYFKNPSLPLKREGSSITEGIGQGRITDNLQGAVSLVDDSLFIPDSETIQMLYRMLYQEGLFIGASSALNVVAAVKLAEKLGPGHNIVTVLADSATRYQTNLFSKNWLTNKGLLQYLPNEYQQQLNQ</sequence>
<evidence type="ECO:0000256" key="9">
    <source>
        <dbReference type="ARBA" id="ARBA00050981"/>
    </source>
</evidence>
<keyword evidence="7" id="KW-0809">Transit peptide</keyword>
<feature type="domain" description="Tryptophan synthase beta chain-like PALP" evidence="15">
    <location>
        <begin position="24"/>
        <end position="320"/>
    </location>
</feature>
<dbReference type="GO" id="GO:0016740">
    <property type="term" value="F:transferase activity"/>
    <property type="evidence" value="ECO:0007669"/>
    <property type="project" value="UniProtKB-KW"/>
</dbReference>
<dbReference type="FunFam" id="3.40.50.1100:FF:000011">
    <property type="entry name" value="Cysteine synthase (o-acetylserine)"/>
    <property type="match status" value="1"/>
</dbReference>
<dbReference type="InParanoid" id="A0A151Z9T8"/>
<keyword evidence="5" id="KW-0808">Transferase</keyword>
<evidence type="ECO:0000256" key="6">
    <source>
        <dbReference type="ARBA" id="ARBA00022898"/>
    </source>
</evidence>
<evidence type="ECO:0000256" key="8">
    <source>
        <dbReference type="ARBA" id="ARBA00023128"/>
    </source>
</evidence>
<evidence type="ECO:0000313" key="17">
    <source>
        <dbReference type="Proteomes" id="UP000076078"/>
    </source>
</evidence>
<evidence type="ECO:0000259" key="15">
    <source>
        <dbReference type="Pfam" id="PF00291"/>
    </source>
</evidence>
<comment type="function">
    <text evidence="10">Catalyzes the conversion of O-succinyl-L-serine into cysteine, the last step in the cysteine biosynthesis pathway. Can also use O-acetyl-L-serine.</text>
</comment>
<comment type="catalytic activity">
    <reaction evidence="9">
        <text>O-succinyl-L-serine + hydrogen sulfide = L-cysteine + succinate</text>
        <dbReference type="Rhea" id="RHEA:53816"/>
        <dbReference type="ChEBI" id="CHEBI:29919"/>
        <dbReference type="ChEBI" id="CHEBI:30031"/>
        <dbReference type="ChEBI" id="CHEBI:35235"/>
        <dbReference type="ChEBI" id="CHEBI:136856"/>
    </reaction>
</comment>
<comment type="subcellular location">
    <subcellularLocation>
        <location evidence="2">Mitochondrion</location>
    </subcellularLocation>
</comment>
<dbReference type="PANTHER" id="PTHR10314">
    <property type="entry name" value="CYSTATHIONINE BETA-SYNTHASE"/>
    <property type="match status" value="1"/>
</dbReference>
<name>A0A151Z9T8_TIELA</name>
<evidence type="ECO:0000256" key="2">
    <source>
        <dbReference type="ARBA" id="ARBA00004173"/>
    </source>
</evidence>
<dbReference type="InterPro" id="IPR036052">
    <property type="entry name" value="TrpB-like_PALP_sf"/>
</dbReference>
<dbReference type="EMBL" id="LODT01000037">
    <property type="protein sequence ID" value="KYQ90718.1"/>
    <property type="molecule type" value="Genomic_DNA"/>
</dbReference>
<proteinExistence type="predicted"/>
<dbReference type="OMA" id="GYKCLII"/>
<evidence type="ECO:0000256" key="12">
    <source>
        <dbReference type="ARBA" id="ARBA00078262"/>
    </source>
</evidence>
<evidence type="ECO:0000256" key="3">
    <source>
        <dbReference type="ARBA" id="ARBA00004962"/>
    </source>
</evidence>
<keyword evidence="6" id="KW-0663">Pyridoxal phosphate</keyword>
<dbReference type="InterPro" id="IPR050214">
    <property type="entry name" value="Cys_Synth/Cystath_Beta-Synth"/>
</dbReference>
<evidence type="ECO:0000256" key="10">
    <source>
        <dbReference type="ARBA" id="ARBA00058228"/>
    </source>
</evidence>
<dbReference type="Pfam" id="PF00291">
    <property type="entry name" value="PALP"/>
    <property type="match status" value="1"/>
</dbReference>